<reference evidence="1 2" key="1">
    <citation type="submission" date="2018-04" db="EMBL/GenBank/DDBJ databases">
        <title>Genomic Encyclopedia of Type Strains, Phase IV (KMG-IV): sequencing the most valuable type-strain genomes for metagenomic binning, comparative biology and taxonomic classification.</title>
        <authorList>
            <person name="Goeker M."/>
        </authorList>
    </citation>
    <scope>NUCLEOTIDE SEQUENCE [LARGE SCALE GENOMIC DNA]</scope>
    <source>
        <strain evidence="1 2">DSM 45771</strain>
    </source>
</reference>
<dbReference type="InterPro" id="IPR058532">
    <property type="entry name" value="YjbR/MT2646/Rv2570-like"/>
</dbReference>
<dbReference type="AlphaFoldDB" id="A0A2U1EYB8"/>
<evidence type="ECO:0000313" key="2">
    <source>
        <dbReference type="Proteomes" id="UP000245639"/>
    </source>
</evidence>
<comment type="caution">
    <text evidence="1">The sequence shown here is derived from an EMBL/GenBank/DDBJ whole genome shotgun (WGS) entry which is preliminary data.</text>
</comment>
<proteinExistence type="predicted"/>
<protein>
    <recommendedName>
        <fullName evidence="3">DNA-binding protein (MmcQ/YjbR family)</fullName>
    </recommendedName>
</protein>
<dbReference type="EMBL" id="QEKW01000016">
    <property type="protein sequence ID" value="PVZ04923.1"/>
    <property type="molecule type" value="Genomic_DNA"/>
</dbReference>
<sequence>MSDVDPDVLVERLRAVCLALPEVTEKISHGSPSWFVRRMFVSWVGRHHGDPHLSLWAAAPEGAQAEMVAAEPDRFFVPPYVGHRGWLGMRLDVAGGPDWDEIREVVTDAYRCTAPRRLVAQLETHGP</sequence>
<dbReference type="RefSeq" id="WP_116710462.1">
    <property type="nucleotide sequence ID" value="NZ_QEKW01000016.1"/>
</dbReference>
<dbReference type="InterPro" id="IPR038056">
    <property type="entry name" value="YjbR-like_sf"/>
</dbReference>
<dbReference type="OrthoDB" id="8479417at2"/>
<gene>
    <name evidence="1" type="ORF">C8D89_11627</name>
</gene>
<dbReference type="Pfam" id="PF04237">
    <property type="entry name" value="YjbR"/>
    <property type="match status" value="1"/>
</dbReference>
<accession>A0A2U1EYB8</accession>
<dbReference type="Proteomes" id="UP000245639">
    <property type="component" value="Unassembled WGS sequence"/>
</dbReference>
<dbReference type="Gene3D" id="3.90.1150.30">
    <property type="match status" value="1"/>
</dbReference>
<name>A0A2U1EYB8_9PSEU</name>
<dbReference type="SUPFAM" id="SSF142906">
    <property type="entry name" value="YjbR-like"/>
    <property type="match status" value="1"/>
</dbReference>
<evidence type="ECO:0008006" key="3">
    <source>
        <dbReference type="Google" id="ProtNLM"/>
    </source>
</evidence>
<keyword evidence="2" id="KW-1185">Reference proteome</keyword>
<evidence type="ECO:0000313" key="1">
    <source>
        <dbReference type="EMBL" id="PVZ04923.1"/>
    </source>
</evidence>
<organism evidence="1 2">
    <name type="scientific">Actinomycetospora cinnamomea</name>
    <dbReference type="NCBI Taxonomy" id="663609"/>
    <lineage>
        <taxon>Bacteria</taxon>
        <taxon>Bacillati</taxon>
        <taxon>Actinomycetota</taxon>
        <taxon>Actinomycetes</taxon>
        <taxon>Pseudonocardiales</taxon>
        <taxon>Pseudonocardiaceae</taxon>
        <taxon>Actinomycetospora</taxon>
    </lineage>
</organism>